<sequence>MQLVSEKLIQDLLLAKSAPCLSLYMPTYRNHPDNRQDPIRFKNLLKEMEESLRKKHSADETRTVLAPLEKISSDDAFWNTSLDGLAVFSSPDFVKVVNLPIAVESLANVADSFHTKPLRKYLQSTDRYHLLGLSLDEFTLYEGNRHSLQQIQLYDDIPNTLEDALGKELTDEHHTVASYGGAAGENNAMHHGHGGKKDQVDLDAERFFRLVSKKVEENFSKPLGIPLILAALPEHHHLFQQVNKNSALLHEGIQVNPSAVPKEKLAKMAWDVMEPAYLENLKNHAGQYEEAKAAGKGTDDYKELAVAAVEGRIGTLLVEEDRIIAARITNLVTGNTQKKDMDNPRVDDLLDDMGELVLKMGGNVIVMPPDTMPTDTGIAGVFRY</sequence>
<evidence type="ECO:0000313" key="2">
    <source>
        <dbReference type="Proteomes" id="UP000199403"/>
    </source>
</evidence>
<reference evidence="2" key="1">
    <citation type="submission" date="2016-10" db="EMBL/GenBank/DDBJ databases">
        <authorList>
            <person name="Varghese N."/>
            <person name="Submissions S."/>
        </authorList>
    </citation>
    <scope>NUCLEOTIDE SEQUENCE [LARGE SCALE GENOMIC DNA]</scope>
    <source>
        <strain evidence="2">IBRC-M 10761</strain>
    </source>
</reference>
<dbReference type="Pfam" id="PF18845">
    <property type="entry name" value="baeRF_family3"/>
    <property type="match status" value="1"/>
</dbReference>
<gene>
    <name evidence="1" type="ORF">SAMN05192553_102273</name>
</gene>
<protein>
    <recommendedName>
        <fullName evidence="3">ERF1 domain-containing protein 3</fullName>
    </recommendedName>
</protein>
<dbReference type="RefSeq" id="WP_092170952.1">
    <property type="nucleotide sequence ID" value="NZ_FNZH01000002.1"/>
</dbReference>
<dbReference type="STRING" id="1416801.SAMN05192553_102273"/>
<dbReference type="InterPro" id="IPR041289">
    <property type="entry name" value="Bact_RF_family3"/>
</dbReference>
<evidence type="ECO:0000313" key="1">
    <source>
        <dbReference type="EMBL" id="SEJ07809.1"/>
    </source>
</evidence>
<keyword evidence="2" id="KW-1185">Reference proteome</keyword>
<dbReference type="EMBL" id="FNZH01000002">
    <property type="protein sequence ID" value="SEJ07809.1"/>
    <property type="molecule type" value="Genomic_DNA"/>
</dbReference>
<name>A0A1H6VT48_9BACT</name>
<proteinExistence type="predicted"/>
<dbReference type="Proteomes" id="UP000199403">
    <property type="component" value="Unassembled WGS sequence"/>
</dbReference>
<accession>A0A1H6VT48</accession>
<dbReference type="OrthoDB" id="4393931at2"/>
<evidence type="ECO:0008006" key="3">
    <source>
        <dbReference type="Google" id="ProtNLM"/>
    </source>
</evidence>
<dbReference type="AlphaFoldDB" id="A0A1H6VT48"/>
<organism evidence="1 2">
    <name type="scientific">Cyclobacterium xiamenense</name>
    <dbReference type="NCBI Taxonomy" id="1297121"/>
    <lineage>
        <taxon>Bacteria</taxon>
        <taxon>Pseudomonadati</taxon>
        <taxon>Bacteroidota</taxon>
        <taxon>Cytophagia</taxon>
        <taxon>Cytophagales</taxon>
        <taxon>Cyclobacteriaceae</taxon>
        <taxon>Cyclobacterium</taxon>
    </lineage>
</organism>